<dbReference type="Pfam" id="PF09524">
    <property type="entry name" value="Phg_2220_C"/>
    <property type="match status" value="1"/>
</dbReference>
<evidence type="ECO:0000313" key="4">
    <source>
        <dbReference type="EMBL" id="QJH97869.1"/>
    </source>
</evidence>
<feature type="region of interest" description="Disordered" evidence="1">
    <location>
        <begin position="114"/>
        <end position="147"/>
    </location>
</feature>
<dbReference type="InterPro" id="IPR011741">
    <property type="entry name" value="Phg_2220_C"/>
</dbReference>
<dbReference type="EMBL" id="MT143990">
    <property type="protein sequence ID" value="QJA45436.1"/>
    <property type="molecule type" value="Genomic_DNA"/>
</dbReference>
<organism evidence="3">
    <name type="scientific">viral metagenome</name>
    <dbReference type="NCBI Taxonomy" id="1070528"/>
    <lineage>
        <taxon>unclassified sequences</taxon>
        <taxon>metagenomes</taxon>
        <taxon>organismal metagenomes</taxon>
    </lineage>
</organism>
<proteinExistence type="predicted"/>
<name>A0A6H1ZBZ5_9ZZZZ</name>
<feature type="domain" description="Phage conserved hypothetical protein C-terminal" evidence="2">
    <location>
        <begin position="166"/>
        <end position="235"/>
    </location>
</feature>
<evidence type="ECO:0000256" key="1">
    <source>
        <dbReference type="SAM" id="MobiDB-lite"/>
    </source>
</evidence>
<evidence type="ECO:0000313" key="3">
    <source>
        <dbReference type="EMBL" id="QJA45436.1"/>
    </source>
</evidence>
<accession>A0A6H1ZBZ5</accession>
<evidence type="ECO:0000259" key="2">
    <source>
        <dbReference type="Pfam" id="PF09524"/>
    </source>
</evidence>
<reference evidence="3" key="1">
    <citation type="submission" date="2020-03" db="EMBL/GenBank/DDBJ databases">
        <title>The deep terrestrial virosphere.</title>
        <authorList>
            <person name="Holmfeldt K."/>
            <person name="Nilsson E."/>
            <person name="Simone D."/>
            <person name="Lopez-Fernandez M."/>
            <person name="Wu X."/>
            <person name="de Brujin I."/>
            <person name="Lundin D."/>
            <person name="Andersson A."/>
            <person name="Bertilsson S."/>
            <person name="Dopson M."/>
        </authorList>
    </citation>
    <scope>NUCLEOTIDE SEQUENCE</scope>
    <source>
        <strain evidence="3">TM448A00237</strain>
        <strain evidence="4">TM448B01100</strain>
    </source>
</reference>
<dbReference type="AlphaFoldDB" id="A0A6H1ZBZ5"/>
<gene>
    <name evidence="3" type="ORF">TM448A00237_0042</name>
    <name evidence="4" type="ORF">TM448B01100_0015</name>
</gene>
<dbReference type="EMBL" id="MT144705">
    <property type="protein sequence ID" value="QJH97869.1"/>
    <property type="molecule type" value="Genomic_DNA"/>
</dbReference>
<sequence>MDKSEGYFIIWRSLFKDTLWLNGTPTQKLLMVICIGKANHEPGEWHWLGEKFTVERGQFITSLESLKKNMGKHITTQNLRSALNNLEKYHFLTMIATKAGRLITVLNYNDGQSVTNKDTNKEVTKTQQRGNKEVTPNNKDNKDNKDNKKILHKKGININYEKAVEILNYLNEKADKKFTPAGYVGIIIKKLKQFPLVEDYKKVIDIKVAKWKDVPEWDDKLRPETLFTSKFESYKNEKIIKAEKEKTSIERIHEQYKRI</sequence>
<protein>
    <submittedName>
        <fullName evidence="3">Putative replication protein</fullName>
    </submittedName>
</protein>